<keyword evidence="1" id="KW-0472">Membrane</keyword>
<keyword evidence="4" id="KW-1185">Reference proteome</keyword>
<feature type="transmembrane region" description="Helical" evidence="1">
    <location>
        <begin position="88"/>
        <end position="105"/>
    </location>
</feature>
<keyword evidence="1" id="KW-0812">Transmembrane</keyword>
<sequence>MAQTCGLVLLVLVPVSAVFALLSRVRFFTNSSGNLDAEWEDVGLGAKRYELYPSQTPTRIARARTLTPKQLFVRGIRDPMLDLEPWEALVLAALFGACFLLYLRCCCTAPRPKLKAT</sequence>
<gene>
    <name evidence="3" type="ORF">FCC1311_002622</name>
</gene>
<feature type="signal peptide" evidence="2">
    <location>
        <begin position="1"/>
        <end position="20"/>
    </location>
</feature>
<keyword evidence="1" id="KW-1133">Transmembrane helix</keyword>
<keyword evidence="2" id="KW-0732">Signal</keyword>
<comment type="caution">
    <text evidence="3">The sequence shown here is derived from an EMBL/GenBank/DDBJ whole genome shotgun (WGS) entry which is preliminary data.</text>
</comment>
<dbReference type="InParanoid" id="A0A2R5G8Q5"/>
<feature type="chain" id="PRO_5015306001" evidence="2">
    <location>
        <begin position="21"/>
        <end position="117"/>
    </location>
</feature>
<evidence type="ECO:0000313" key="3">
    <source>
        <dbReference type="EMBL" id="GBG24044.1"/>
    </source>
</evidence>
<evidence type="ECO:0000313" key="4">
    <source>
        <dbReference type="Proteomes" id="UP000241890"/>
    </source>
</evidence>
<reference evidence="3 4" key="1">
    <citation type="submission" date="2017-12" db="EMBL/GenBank/DDBJ databases">
        <title>Sequencing, de novo assembly and annotation of complete genome of a new Thraustochytrid species, strain FCC1311.</title>
        <authorList>
            <person name="Sedici K."/>
            <person name="Godart F."/>
            <person name="Aiese Cigliano R."/>
            <person name="Sanseverino W."/>
            <person name="Barakat M."/>
            <person name="Ortet P."/>
            <person name="Marechal E."/>
            <person name="Cagnac O."/>
            <person name="Amato A."/>
        </authorList>
    </citation>
    <scope>NUCLEOTIDE SEQUENCE [LARGE SCALE GENOMIC DNA]</scope>
</reference>
<evidence type="ECO:0000256" key="1">
    <source>
        <dbReference type="SAM" id="Phobius"/>
    </source>
</evidence>
<organism evidence="3 4">
    <name type="scientific">Hondaea fermentalgiana</name>
    <dbReference type="NCBI Taxonomy" id="2315210"/>
    <lineage>
        <taxon>Eukaryota</taxon>
        <taxon>Sar</taxon>
        <taxon>Stramenopiles</taxon>
        <taxon>Bigyra</taxon>
        <taxon>Labyrinthulomycetes</taxon>
        <taxon>Thraustochytrida</taxon>
        <taxon>Thraustochytriidae</taxon>
        <taxon>Hondaea</taxon>
    </lineage>
</organism>
<name>A0A2R5G8Q5_9STRA</name>
<dbReference type="EMBL" id="BEYU01000003">
    <property type="protein sequence ID" value="GBG24044.1"/>
    <property type="molecule type" value="Genomic_DNA"/>
</dbReference>
<accession>A0A2R5G8Q5</accession>
<evidence type="ECO:0000256" key="2">
    <source>
        <dbReference type="SAM" id="SignalP"/>
    </source>
</evidence>
<protein>
    <submittedName>
        <fullName evidence="3">Uncharacterized protein</fullName>
    </submittedName>
</protein>
<proteinExistence type="predicted"/>
<dbReference type="AlphaFoldDB" id="A0A2R5G8Q5"/>
<dbReference type="Proteomes" id="UP000241890">
    <property type="component" value="Unassembled WGS sequence"/>
</dbReference>